<evidence type="ECO:0000256" key="7">
    <source>
        <dbReference type="RuleBase" id="RU000481"/>
    </source>
</evidence>
<gene>
    <name evidence="9" type="ORF">VSX56_18085</name>
</gene>
<evidence type="ECO:0000256" key="4">
    <source>
        <dbReference type="ARBA" id="ARBA00022679"/>
    </source>
</evidence>
<evidence type="ECO:0000256" key="2">
    <source>
        <dbReference type="ARBA" id="ARBA00007441"/>
    </source>
</evidence>
<proteinExistence type="inferred from homology"/>
<dbReference type="Gene3D" id="3.40.640.10">
    <property type="entry name" value="Type I PLP-dependent aspartate aminotransferase-like (Major domain)"/>
    <property type="match status" value="1"/>
</dbReference>
<dbReference type="InterPro" id="IPR015422">
    <property type="entry name" value="PyrdxlP-dep_Trfase_small"/>
</dbReference>
<keyword evidence="10" id="KW-1185">Reference proteome</keyword>
<keyword evidence="4 7" id="KW-0808">Transferase</keyword>
<evidence type="ECO:0000256" key="5">
    <source>
        <dbReference type="ARBA" id="ARBA00022898"/>
    </source>
</evidence>
<dbReference type="InterPro" id="IPR004838">
    <property type="entry name" value="NHTrfase_class1_PyrdxlP-BS"/>
</dbReference>
<evidence type="ECO:0000313" key="10">
    <source>
        <dbReference type="Proteomes" id="UP001438953"/>
    </source>
</evidence>
<dbReference type="Proteomes" id="UP001438953">
    <property type="component" value="Unassembled WGS sequence"/>
</dbReference>
<dbReference type="Gene3D" id="3.90.1150.10">
    <property type="entry name" value="Aspartate Aminotransferase, domain 1"/>
    <property type="match status" value="1"/>
</dbReference>
<evidence type="ECO:0000313" key="9">
    <source>
        <dbReference type="EMBL" id="MER5173678.1"/>
    </source>
</evidence>
<dbReference type="InterPro" id="IPR004839">
    <property type="entry name" value="Aminotransferase_I/II_large"/>
</dbReference>
<protein>
    <recommendedName>
        <fullName evidence="7">Aminotransferase</fullName>
        <ecNumber evidence="7">2.6.1.-</ecNumber>
    </recommendedName>
</protein>
<comment type="similarity">
    <text evidence="2 7">Belongs to the class-I pyridoxal-phosphate-dependent aminotransferase family.</text>
</comment>
<reference evidence="9 10" key="1">
    <citation type="submission" date="2024-01" db="EMBL/GenBank/DDBJ databases">
        <authorList>
            <person name="Deng Y."/>
            <person name="Su J."/>
        </authorList>
    </citation>
    <scope>NUCLEOTIDE SEQUENCE [LARGE SCALE GENOMIC DNA]</scope>
    <source>
        <strain evidence="9 10">CPCC 100088</strain>
    </source>
</reference>
<dbReference type="PROSITE" id="PS00105">
    <property type="entry name" value="AA_TRANSFER_CLASS_1"/>
    <property type="match status" value="1"/>
</dbReference>
<dbReference type="EC" id="2.6.1.-" evidence="7"/>
<comment type="catalytic activity">
    <reaction evidence="6">
        <text>L-aspartate + 2-oxoglutarate = oxaloacetate + L-glutamate</text>
        <dbReference type="Rhea" id="RHEA:21824"/>
        <dbReference type="ChEBI" id="CHEBI:16452"/>
        <dbReference type="ChEBI" id="CHEBI:16810"/>
        <dbReference type="ChEBI" id="CHEBI:29985"/>
        <dbReference type="ChEBI" id="CHEBI:29991"/>
        <dbReference type="EC" id="2.6.1.1"/>
    </reaction>
</comment>
<dbReference type="EMBL" id="JAYWLC010000024">
    <property type="protein sequence ID" value="MER5173678.1"/>
    <property type="molecule type" value="Genomic_DNA"/>
</dbReference>
<sequence>MQIGNRIPSMKASGKDGWEIVYRTRALLAAGEPVVNLTIGEPDRPTDRRVLDAIHAAAVGGLTGYTHGPGLPELRVAIAERVTRRTGVPTTAANVIVTPGGQAALFAAHMVLLQPGDTGLFVTPHYPTYPSTILSTGAACASVAARAEDGFQPRAEAIMAAQQGTGARSLLVNTPNNPTGVVYAAETVEGIAAACRETDLWLISDEVYDTQVWEGRHLSPRALPGMAERTLVIGSMSKSHAMTGSRLGWIVGPEDVIAAATVLATNTTYGVVPYIQKGALAALALGEALEEEIAAPFRRRRAIVRDAVAGSRAVRVSASAGAMYVMLDIRATGLSGEEFAHGLLDAERIAVMPGESFGAAAAGHLRVALTLADDWLPDALHRIVAHAERVMQQSG</sequence>
<name>A0ABV1SL93_9RHOB</name>
<dbReference type="Pfam" id="PF00155">
    <property type="entry name" value="Aminotran_1_2"/>
    <property type="match status" value="1"/>
</dbReference>
<evidence type="ECO:0000256" key="6">
    <source>
        <dbReference type="ARBA" id="ARBA00049185"/>
    </source>
</evidence>
<dbReference type="InterPro" id="IPR015424">
    <property type="entry name" value="PyrdxlP-dep_Trfase"/>
</dbReference>
<dbReference type="PANTHER" id="PTHR46383">
    <property type="entry name" value="ASPARTATE AMINOTRANSFERASE"/>
    <property type="match status" value="1"/>
</dbReference>
<dbReference type="SUPFAM" id="SSF53383">
    <property type="entry name" value="PLP-dependent transferases"/>
    <property type="match status" value="1"/>
</dbReference>
<evidence type="ECO:0000259" key="8">
    <source>
        <dbReference type="Pfam" id="PF00155"/>
    </source>
</evidence>
<dbReference type="GO" id="GO:0008483">
    <property type="term" value="F:transaminase activity"/>
    <property type="evidence" value="ECO:0007669"/>
    <property type="project" value="UniProtKB-KW"/>
</dbReference>
<keyword evidence="3 7" id="KW-0032">Aminotransferase</keyword>
<accession>A0ABV1SL93</accession>
<reference evidence="9 10" key="2">
    <citation type="submission" date="2024-06" db="EMBL/GenBank/DDBJ databases">
        <title>Thioclava kandeliae sp. nov. from a rhizosphere soil sample of Kandelia candel in a mangrove.</title>
        <authorList>
            <person name="Mu T."/>
        </authorList>
    </citation>
    <scope>NUCLEOTIDE SEQUENCE [LARGE SCALE GENOMIC DNA]</scope>
    <source>
        <strain evidence="9 10">CPCC 100088</strain>
    </source>
</reference>
<evidence type="ECO:0000256" key="1">
    <source>
        <dbReference type="ARBA" id="ARBA00001933"/>
    </source>
</evidence>
<dbReference type="CDD" id="cd00609">
    <property type="entry name" value="AAT_like"/>
    <property type="match status" value="1"/>
</dbReference>
<comment type="cofactor">
    <cofactor evidence="1 7">
        <name>pyridoxal 5'-phosphate</name>
        <dbReference type="ChEBI" id="CHEBI:597326"/>
    </cofactor>
</comment>
<evidence type="ECO:0000256" key="3">
    <source>
        <dbReference type="ARBA" id="ARBA00022576"/>
    </source>
</evidence>
<feature type="domain" description="Aminotransferase class I/classII large" evidence="8">
    <location>
        <begin position="33"/>
        <end position="383"/>
    </location>
</feature>
<comment type="caution">
    <text evidence="9">The sequence shown here is derived from an EMBL/GenBank/DDBJ whole genome shotgun (WGS) entry which is preliminary data.</text>
</comment>
<dbReference type="InterPro" id="IPR050596">
    <property type="entry name" value="AspAT/PAT-like"/>
</dbReference>
<keyword evidence="5" id="KW-0663">Pyridoxal phosphate</keyword>
<organism evidence="9 10">
    <name type="scientific">Thioclava kandeliae</name>
    <dbReference type="NCBI Taxonomy" id="3070818"/>
    <lineage>
        <taxon>Bacteria</taxon>
        <taxon>Pseudomonadati</taxon>
        <taxon>Pseudomonadota</taxon>
        <taxon>Alphaproteobacteria</taxon>
        <taxon>Rhodobacterales</taxon>
        <taxon>Paracoccaceae</taxon>
        <taxon>Thioclava</taxon>
    </lineage>
</organism>
<dbReference type="PANTHER" id="PTHR46383:SF1">
    <property type="entry name" value="ASPARTATE AMINOTRANSFERASE"/>
    <property type="match status" value="1"/>
</dbReference>
<dbReference type="InterPro" id="IPR015421">
    <property type="entry name" value="PyrdxlP-dep_Trfase_major"/>
</dbReference>